<gene>
    <name evidence="2" type="ORF">TK0001_0910</name>
</gene>
<dbReference type="EMBL" id="LT962688">
    <property type="protein sequence ID" value="SOR27512.1"/>
    <property type="molecule type" value="Genomic_DNA"/>
</dbReference>
<protein>
    <submittedName>
        <fullName evidence="2">Uncharacterized protein</fullName>
    </submittedName>
</protein>
<evidence type="ECO:0000256" key="1">
    <source>
        <dbReference type="SAM" id="MobiDB-lite"/>
    </source>
</evidence>
<dbReference type="Proteomes" id="UP000233769">
    <property type="component" value="Chromosome tk0001"/>
</dbReference>
<organism evidence="2 3">
    <name type="scientific">Methylorubrum extorquens</name>
    <name type="common">Methylobacterium dichloromethanicum</name>
    <name type="synonym">Methylobacterium extorquens</name>
    <dbReference type="NCBI Taxonomy" id="408"/>
    <lineage>
        <taxon>Bacteria</taxon>
        <taxon>Pseudomonadati</taxon>
        <taxon>Pseudomonadota</taxon>
        <taxon>Alphaproteobacteria</taxon>
        <taxon>Hyphomicrobiales</taxon>
        <taxon>Methylobacteriaceae</taxon>
        <taxon>Methylorubrum</taxon>
    </lineage>
</organism>
<proteinExistence type="predicted"/>
<evidence type="ECO:0000313" key="2">
    <source>
        <dbReference type="EMBL" id="SOR27512.1"/>
    </source>
</evidence>
<feature type="compositionally biased region" description="Basic and acidic residues" evidence="1">
    <location>
        <begin position="28"/>
        <end position="37"/>
    </location>
</feature>
<name>A0A2N9AJV1_METEX</name>
<evidence type="ECO:0000313" key="3">
    <source>
        <dbReference type="Proteomes" id="UP000233769"/>
    </source>
</evidence>
<feature type="compositionally biased region" description="Basic and acidic residues" evidence="1">
    <location>
        <begin position="93"/>
        <end position="104"/>
    </location>
</feature>
<accession>A0A2N9AJV1</accession>
<sequence length="115" mass="12621">MGAGGSRGLVLGSGHWWDPNVLARREHMTNSRDESAFRRNGPRFGERKRVKAKIERGRTDAMGSDTALRHAALQQTKPARHDSPAQANPCNRGPREANLRDYARSRCGNTASAGV</sequence>
<dbReference type="AlphaFoldDB" id="A0A2N9AJV1"/>
<feature type="region of interest" description="Disordered" evidence="1">
    <location>
        <begin position="72"/>
        <end position="115"/>
    </location>
</feature>
<reference evidence="3" key="1">
    <citation type="submission" date="2017-10" db="EMBL/GenBank/DDBJ databases">
        <authorList>
            <person name="Regsiter A."/>
            <person name="William W."/>
        </authorList>
    </citation>
    <scope>NUCLEOTIDE SEQUENCE [LARGE SCALE GENOMIC DNA]</scope>
</reference>
<feature type="region of interest" description="Disordered" evidence="1">
    <location>
        <begin position="28"/>
        <end position="48"/>
    </location>
</feature>